<evidence type="ECO:0000259" key="2">
    <source>
        <dbReference type="Pfam" id="PF24800"/>
    </source>
</evidence>
<feature type="transmembrane region" description="Helical" evidence="1">
    <location>
        <begin position="95"/>
        <end position="114"/>
    </location>
</feature>
<dbReference type="InterPro" id="IPR056119">
    <property type="entry name" value="DUF7702"/>
</dbReference>
<dbReference type="Pfam" id="PF24800">
    <property type="entry name" value="DUF7702"/>
    <property type="match status" value="1"/>
</dbReference>
<reference evidence="4" key="1">
    <citation type="journal article" date="2018" name="Proc. Natl. Acad. Sci. U.S.A.">
        <title>Linking secondary metabolites to gene clusters through genome sequencing of six diverse Aspergillus species.</title>
        <authorList>
            <person name="Kaerboelling I."/>
            <person name="Vesth T.C."/>
            <person name="Frisvad J.C."/>
            <person name="Nybo J.L."/>
            <person name="Theobald S."/>
            <person name="Kuo A."/>
            <person name="Bowyer P."/>
            <person name="Matsuda Y."/>
            <person name="Mondo S."/>
            <person name="Lyhne E.K."/>
            <person name="Kogle M.E."/>
            <person name="Clum A."/>
            <person name="Lipzen A."/>
            <person name="Salamov A."/>
            <person name="Ngan C.Y."/>
            <person name="Daum C."/>
            <person name="Chiniquy J."/>
            <person name="Barry K."/>
            <person name="LaButti K."/>
            <person name="Haridas S."/>
            <person name="Simmons B.A."/>
            <person name="Magnuson J.K."/>
            <person name="Mortensen U.H."/>
            <person name="Larsen T.O."/>
            <person name="Grigoriev I.V."/>
            <person name="Baker S.E."/>
            <person name="Andersen M.R."/>
        </authorList>
    </citation>
    <scope>NUCLEOTIDE SEQUENCE [LARGE SCALE GENOMIC DNA]</scope>
    <source>
        <strain evidence="4">IBT 16806</strain>
    </source>
</reference>
<feature type="transmembrane region" description="Helical" evidence="1">
    <location>
        <begin position="31"/>
        <end position="52"/>
    </location>
</feature>
<feature type="transmembrane region" description="Helical" evidence="1">
    <location>
        <begin position="58"/>
        <end position="74"/>
    </location>
</feature>
<dbReference type="VEuPathDB" id="FungiDB:P174DRAFT_514613"/>
<dbReference type="PANTHER" id="PTHR42109">
    <property type="entry name" value="UNPLACED GENOMIC SCAFFOLD UM_SCAF_CONTIG_1.265, WHOLE GENOME SHOTGUN SEQUENCE"/>
    <property type="match status" value="1"/>
</dbReference>
<feature type="domain" description="DUF7702" evidence="2">
    <location>
        <begin position="4"/>
        <end position="233"/>
    </location>
</feature>
<keyword evidence="4" id="KW-1185">Reference proteome</keyword>
<comment type="caution">
    <text evidence="3">The sequence shown here is derived from an EMBL/GenBank/DDBJ whole genome shotgun (WGS) entry which is preliminary data.</text>
</comment>
<dbReference type="GeneID" id="36539431"/>
<keyword evidence="1" id="KW-0812">Transmembrane</keyword>
<dbReference type="OMA" id="TVWALWT"/>
<feature type="transmembrane region" description="Helical" evidence="1">
    <location>
        <begin position="170"/>
        <end position="191"/>
    </location>
</feature>
<feature type="transmembrane region" description="Helical" evidence="1">
    <location>
        <begin position="211"/>
        <end position="230"/>
    </location>
</feature>
<gene>
    <name evidence="3" type="ORF">P174DRAFT_514613</name>
</gene>
<dbReference type="OrthoDB" id="2560628at2759"/>
<dbReference type="AlphaFoldDB" id="A0A2I1BYW3"/>
<dbReference type="RefSeq" id="XP_024679157.1">
    <property type="nucleotide sequence ID" value="XM_024832095.1"/>
</dbReference>
<feature type="transmembrane region" description="Helical" evidence="1">
    <location>
        <begin position="6"/>
        <end position="24"/>
    </location>
</feature>
<name>A0A2I1BYW3_ASPN1</name>
<accession>A0A2I1BYW3</accession>
<evidence type="ECO:0000313" key="3">
    <source>
        <dbReference type="EMBL" id="PKX90562.1"/>
    </source>
</evidence>
<dbReference type="Proteomes" id="UP000234474">
    <property type="component" value="Unassembled WGS sequence"/>
</dbReference>
<proteinExistence type="predicted"/>
<dbReference type="EMBL" id="MSZS01000007">
    <property type="protein sequence ID" value="PKX90562.1"/>
    <property type="molecule type" value="Genomic_DNA"/>
</dbReference>
<dbReference type="PANTHER" id="PTHR42109:SF3">
    <property type="entry name" value="INTEGRAL MEMBRANE PROTEIN (AFU_ORTHOLOGUE AFUA_5G00100)"/>
    <property type="match status" value="1"/>
</dbReference>
<feature type="transmembrane region" description="Helical" evidence="1">
    <location>
        <begin position="134"/>
        <end position="154"/>
    </location>
</feature>
<protein>
    <recommendedName>
        <fullName evidence="2">DUF7702 domain-containing protein</fullName>
    </recommendedName>
</protein>
<keyword evidence="1" id="KW-1133">Transmembrane helix</keyword>
<evidence type="ECO:0000256" key="1">
    <source>
        <dbReference type="SAM" id="Phobius"/>
    </source>
</evidence>
<keyword evidence="1" id="KW-0472">Membrane</keyword>
<sequence>MSAFSVAQLAIYSVLVCPAVYLTLYHHRRGLLGWGYLLAFCILKITGGALSIHSSSSGAKIISSVGISPLLLALDGILHEARAYRTPNLNKRSEYAFMTFVHVVVATGVAMVGTGAGGLAGKNPKASDQTNLEVGMALLEACWAILTVWALWTLKDCSEKTIPGMKEGNMLLHGVLLATAFVGIRVTYGLIAESTQKRNLNPVAGSLGIRTVLGLLPELITSLILMFVGFRTRHIGGYNRRMVQTGET</sequence>
<organism evidence="3 4">
    <name type="scientific">Aspergillus novofumigatus (strain IBT 16806)</name>
    <dbReference type="NCBI Taxonomy" id="1392255"/>
    <lineage>
        <taxon>Eukaryota</taxon>
        <taxon>Fungi</taxon>
        <taxon>Dikarya</taxon>
        <taxon>Ascomycota</taxon>
        <taxon>Pezizomycotina</taxon>
        <taxon>Eurotiomycetes</taxon>
        <taxon>Eurotiomycetidae</taxon>
        <taxon>Eurotiales</taxon>
        <taxon>Aspergillaceae</taxon>
        <taxon>Aspergillus</taxon>
        <taxon>Aspergillus subgen. Fumigati</taxon>
    </lineage>
</organism>
<evidence type="ECO:0000313" key="4">
    <source>
        <dbReference type="Proteomes" id="UP000234474"/>
    </source>
</evidence>